<comment type="caution">
    <text evidence="1">The sequence shown here is derived from an EMBL/GenBank/DDBJ whole genome shotgun (WGS) entry which is preliminary data.</text>
</comment>
<sequence length="369" mass="41897">MMYEDDNITSTPKRCVLTEVTNSTNVSPTANLKLLTNVALLYPTPPPSAVHRKEKSLQILCDRKTTPHEDKLIIHLAKKDQFQYKTMLEENDSTFQQFLNLFPLYGLGTVEIQLDSTAARLGVEKRRMYDIINILEAMQCAVHKRKNTYLWHGGSRLNSFLKMLKKQGENLRLSAALRGRAPKPPAPKHKTLGVLAQRFLMLFLVEPPNTLINLEMAVRVLIDSSNKNKTALSPEMLDRQHKSKVRRLYDIANVFISIGLIEKVCGNSILKKPVFKYVGPFKMKKIEKVIINTSSPITPKVLSHDQRLTPCHVFSGRSKRKLEFSSTPNSNKEIQLGVTTPPHTPSHKWDEILLVADMELTRINNGIIL</sequence>
<reference evidence="1 2" key="1">
    <citation type="journal article" date="2022" name="Genome Biol. Evol.">
        <title>The Spruce Budworm Genome: Reconstructing the Evolutionary History of Antifreeze Proteins.</title>
        <authorList>
            <person name="Beliveau C."/>
            <person name="Gagne P."/>
            <person name="Picq S."/>
            <person name="Vernygora O."/>
            <person name="Keeling C.I."/>
            <person name="Pinkney K."/>
            <person name="Doucet D."/>
            <person name="Wen F."/>
            <person name="Johnston J.S."/>
            <person name="Maaroufi H."/>
            <person name="Boyle B."/>
            <person name="Laroche J."/>
            <person name="Dewar K."/>
            <person name="Juretic N."/>
            <person name="Blackburn G."/>
            <person name="Nisole A."/>
            <person name="Brunet B."/>
            <person name="Brandao M."/>
            <person name="Lumley L."/>
            <person name="Duan J."/>
            <person name="Quan G."/>
            <person name="Lucarotti C.J."/>
            <person name="Roe A.D."/>
            <person name="Sperling F.A.H."/>
            <person name="Levesque R.C."/>
            <person name="Cusson M."/>
        </authorList>
    </citation>
    <scope>NUCLEOTIDE SEQUENCE [LARGE SCALE GENOMIC DNA]</scope>
    <source>
        <strain evidence="1">Glfc:IPQL:Cfum</strain>
    </source>
</reference>
<name>A0ACC0K1D5_CHOFU</name>
<evidence type="ECO:0000313" key="1">
    <source>
        <dbReference type="EMBL" id="KAI8430052.1"/>
    </source>
</evidence>
<gene>
    <name evidence="1" type="ORF">MSG28_000483</name>
</gene>
<dbReference type="Proteomes" id="UP001064048">
    <property type="component" value="Chromosome Z"/>
</dbReference>
<protein>
    <submittedName>
        <fullName evidence="1">Uncharacterized protein</fullName>
    </submittedName>
</protein>
<proteinExistence type="predicted"/>
<organism evidence="1 2">
    <name type="scientific">Choristoneura fumiferana</name>
    <name type="common">Spruce budworm moth</name>
    <name type="synonym">Archips fumiferana</name>
    <dbReference type="NCBI Taxonomy" id="7141"/>
    <lineage>
        <taxon>Eukaryota</taxon>
        <taxon>Metazoa</taxon>
        <taxon>Ecdysozoa</taxon>
        <taxon>Arthropoda</taxon>
        <taxon>Hexapoda</taxon>
        <taxon>Insecta</taxon>
        <taxon>Pterygota</taxon>
        <taxon>Neoptera</taxon>
        <taxon>Endopterygota</taxon>
        <taxon>Lepidoptera</taxon>
        <taxon>Glossata</taxon>
        <taxon>Ditrysia</taxon>
        <taxon>Tortricoidea</taxon>
        <taxon>Tortricidae</taxon>
        <taxon>Tortricinae</taxon>
        <taxon>Choristoneura</taxon>
    </lineage>
</organism>
<accession>A0ACC0K1D5</accession>
<evidence type="ECO:0000313" key="2">
    <source>
        <dbReference type="Proteomes" id="UP001064048"/>
    </source>
</evidence>
<keyword evidence="2" id="KW-1185">Reference proteome</keyword>
<dbReference type="EMBL" id="CM046131">
    <property type="protein sequence ID" value="KAI8430052.1"/>
    <property type="molecule type" value="Genomic_DNA"/>
</dbReference>